<dbReference type="EMBL" id="QGNW01000013">
    <property type="protein sequence ID" value="RVX17674.1"/>
    <property type="molecule type" value="Genomic_DNA"/>
</dbReference>
<comment type="caution">
    <text evidence="1">The sequence shown here is derived from an EMBL/GenBank/DDBJ whole genome shotgun (WGS) entry which is preliminary data.</text>
</comment>
<protein>
    <submittedName>
        <fullName evidence="1">Uncharacterized protein</fullName>
    </submittedName>
</protein>
<proteinExistence type="predicted"/>
<accession>A0A438K8Z4</accession>
<dbReference type="AlphaFoldDB" id="A0A438K8Z4"/>
<evidence type="ECO:0000313" key="1">
    <source>
        <dbReference type="EMBL" id="RVX17674.1"/>
    </source>
</evidence>
<name>A0A438K8Z4_VITVI</name>
<evidence type="ECO:0000313" key="2">
    <source>
        <dbReference type="Proteomes" id="UP000288805"/>
    </source>
</evidence>
<organism evidence="1 2">
    <name type="scientific">Vitis vinifera</name>
    <name type="common">Grape</name>
    <dbReference type="NCBI Taxonomy" id="29760"/>
    <lineage>
        <taxon>Eukaryota</taxon>
        <taxon>Viridiplantae</taxon>
        <taxon>Streptophyta</taxon>
        <taxon>Embryophyta</taxon>
        <taxon>Tracheophyta</taxon>
        <taxon>Spermatophyta</taxon>
        <taxon>Magnoliopsida</taxon>
        <taxon>eudicotyledons</taxon>
        <taxon>Gunneridae</taxon>
        <taxon>Pentapetalae</taxon>
        <taxon>rosids</taxon>
        <taxon>Vitales</taxon>
        <taxon>Vitaceae</taxon>
        <taxon>Viteae</taxon>
        <taxon>Vitis</taxon>
    </lineage>
</organism>
<gene>
    <name evidence="1" type="ORF">CK203_003740</name>
</gene>
<sequence>MDPWKLLESTEVVLFEDKSLVEELRELRKLRTAVMVEKCLGQNDVVTCPKPRRQQIRQCGGHIDAKVGAELSDIITSKVHSCHCPCLQHAILAVMLMTSGMAISHSAQRTNINLTGPNSDEIVAHLAYNGLLPLTILFPHQSELAIPLFKMPDSCSSGAHKELFMGPRQKVSIELLIALKGPEASQQWPETLFCSILGH</sequence>
<dbReference type="Proteomes" id="UP000288805">
    <property type="component" value="Unassembled WGS sequence"/>
</dbReference>
<dbReference type="OrthoDB" id="1917254at2759"/>
<reference evidence="1 2" key="1">
    <citation type="journal article" date="2018" name="PLoS Genet.">
        <title>Population sequencing reveals clonal diversity and ancestral inbreeding in the grapevine cultivar Chardonnay.</title>
        <authorList>
            <person name="Roach M.J."/>
            <person name="Johnson D.L."/>
            <person name="Bohlmann J."/>
            <person name="van Vuuren H.J."/>
            <person name="Jones S.J."/>
            <person name="Pretorius I.S."/>
            <person name="Schmidt S.A."/>
            <person name="Borneman A.R."/>
        </authorList>
    </citation>
    <scope>NUCLEOTIDE SEQUENCE [LARGE SCALE GENOMIC DNA]</scope>
    <source>
        <strain evidence="2">cv. Chardonnay</strain>
        <tissue evidence="1">Leaf</tissue>
    </source>
</reference>